<dbReference type="Gene3D" id="3.40.50.300">
    <property type="entry name" value="P-loop containing nucleotide triphosphate hydrolases"/>
    <property type="match status" value="2"/>
</dbReference>
<keyword evidence="3" id="KW-0378">Hydrolase</keyword>
<evidence type="ECO:0000313" key="11">
    <source>
        <dbReference type="Proteomes" id="UP000734854"/>
    </source>
</evidence>
<evidence type="ECO:0000259" key="9">
    <source>
        <dbReference type="PROSITE" id="PS51194"/>
    </source>
</evidence>
<dbReference type="InterPro" id="IPR027417">
    <property type="entry name" value="P-loop_NTPase"/>
</dbReference>
<evidence type="ECO:0000313" key="10">
    <source>
        <dbReference type="EMBL" id="KAG6471536.1"/>
    </source>
</evidence>
<dbReference type="GO" id="GO:0003723">
    <property type="term" value="F:RNA binding"/>
    <property type="evidence" value="ECO:0007669"/>
    <property type="project" value="UniProtKB-KW"/>
</dbReference>
<dbReference type="InterPro" id="IPR050079">
    <property type="entry name" value="DEAD_box_RNA_helicase"/>
</dbReference>
<organism evidence="10 11">
    <name type="scientific">Zingiber officinale</name>
    <name type="common">Ginger</name>
    <name type="synonym">Amomum zingiber</name>
    <dbReference type="NCBI Taxonomy" id="94328"/>
    <lineage>
        <taxon>Eukaryota</taxon>
        <taxon>Viridiplantae</taxon>
        <taxon>Streptophyta</taxon>
        <taxon>Embryophyta</taxon>
        <taxon>Tracheophyta</taxon>
        <taxon>Spermatophyta</taxon>
        <taxon>Magnoliopsida</taxon>
        <taxon>Liliopsida</taxon>
        <taxon>Zingiberales</taxon>
        <taxon>Zingiberaceae</taxon>
        <taxon>Zingiber</taxon>
    </lineage>
</organism>
<evidence type="ECO:0000256" key="7">
    <source>
        <dbReference type="ARBA" id="ARBA00047984"/>
    </source>
</evidence>
<dbReference type="Proteomes" id="UP000734854">
    <property type="component" value="Unassembled WGS sequence"/>
</dbReference>
<evidence type="ECO:0000256" key="3">
    <source>
        <dbReference type="ARBA" id="ARBA00022801"/>
    </source>
</evidence>
<comment type="caution">
    <text evidence="10">The sequence shown here is derived from an EMBL/GenBank/DDBJ whole genome shotgun (WGS) entry which is preliminary data.</text>
</comment>
<dbReference type="PROSITE" id="PS51194">
    <property type="entry name" value="HELICASE_CTER"/>
    <property type="match status" value="1"/>
</dbReference>
<sequence>MSSLEVTSDNPLFDCVRRRTRVIAAERCSYSGVGLVRRSEIIESLPQNAVPTEHLEFNAGLFDHLIAADDSQTKEKEPKERENKMSSKKSKKQARHKVDGEFGGVRRIDFKNVFTVINFDMPENSAGYIHRIGRTGRAFNTGVSVSLVINFDMPENSAGYIHRIGRTGRAFNTGVSVSLHDKLLSKKAPPSHLREVPEYLIDRTTKEASGLLKLSMAAMGIKTSKKRPRLKRGLGISRDPLKTFPVEVTSA</sequence>
<feature type="compositionally biased region" description="Basic and acidic residues" evidence="8">
    <location>
        <begin position="71"/>
        <end position="85"/>
    </location>
</feature>
<dbReference type="SUPFAM" id="SSF52540">
    <property type="entry name" value="P-loop containing nucleoside triphosphate hydrolases"/>
    <property type="match status" value="2"/>
</dbReference>
<dbReference type="SMART" id="SM00490">
    <property type="entry name" value="HELICc"/>
    <property type="match status" value="1"/>
</dbReference>
<keyword evidence="4" id="KW-0347">Helicase</keyword>
<evidence type="ECO:0000256" key="4">
    <source>
        <dbReference type="ARBA" id="ARBA00022806"/>
    </source>
</evidence>
<keyword evidence="11" id="KW-1185">Reference proteome</keyword>
<feature type="domain" description="Helicase C-terminal" evidence="9">
    <location>
        <begin position="8"/>
        <end position="183"/>
    </location>
</feature>
<reference evidence="10 11" key="1">
    <citation type="submission" date="2020-08" db="EMBL/GenBank/DDBJ databases">
        <title>Plant Genome Project.</title>
        <authorList>
            <person name="Zhang R.-G."/>
        </authorList>
    </citation>
    <scope>NUCLEOTIDE SEQUENCE [LARGE SCALE GENOMIC DNA]</scope>
    <source>
        <tissue evidence="10">Rhizome</tissue>
    </source>
</reference>
<dbReference type="GO" id="GO:0003724">
    <property type="term" value="F:RNA helicase activity"/>
    <property type="evidence" value="ECO:0007669"/>
    <property type="project" value="UniProtKB-EC"/>
</dbReference>
<gene>
    <name evidence="10" type="ORF">ZIOFF_068979</name>
</gene>
<evidence type="ECO:0000256" key="5">
    <source>
        <dbReference type="ARBA" id="ARBA00022840"/>
    </source>
</evidence>
<accession>A0A8J5CVJ3</accession>
<feature type="region of interest" description="Disordered" evidence="8">
    <location>
        <begin position="69"/>
        <end position="98"/>
    </location>
</feature>
<dbReference type="GO" id="GO:0005524">
    <property type="term" value="F:ATP binding"/>
    <property type="evidence" value="ECO:0007669"/>
    <property type="project" value="UniProtKB-KW"/>
</dbReference>
<evidence type="ECO:0000256" key="1">
    <source>
        <dbReference type="ARBA" id="ARBA00012552"/>
    </source>
</evidence>
<evidence type="ECO:0000256" key="2">
    <source>
        <dbReference type="ARBA" id="ARBA00022741"/>
    </source>
</evidence>
<dbReference type="Pfam" id="PF00271">
    <property type="entry name" value="Helicase_C"/>
    <property type="match status" value="2"/>
</dbReference>
<dbReference type="PANTHER" id="PTHR47959:SF21">
    <property type="entry name" value="DEAD-BOX HELICASE 56"/>
    <property type="match status" value="1"/>
</dbReference>
<keyword evidence="6" id="KW-0694">RNA-binding</keyword>
<dbReference type="PANTHER" id="PTHR47959">
    <property type="entry name" value="ATP-DEPENDENT RNA HELICASE RHLE-RELATED"/>
    <property type="match status" value="1"/>
</dbReference>
<dbReference type="GO" id="GO:0016787">
    <property type="term" value="F:hydrolase activity"/>
    <property type="evidence" value="ECO:0007669"/>
    <property type="project" value="UniProtKB-KW"/>
</dbReference>
<feature type="compositionally biased region" description="Basic residues" evidence="8">
    <location>
        <begin position="86"/>
        <end position="95"/>
    </location>
</feature>
<protein>
    <recommendedName>
        <fullName evidence="1">RNA helicase</fullName>
        <ecNumber evidence="1">3.6.4.13</ecNumber>
    </recommendedName>
</protein>
<dbReference type="EMBL" id="JACMSC010000020">
    <property type="protein sequence ID" value="KAG6471536.1"/>
    <property type="molecule type" value="Genomic_DNA"/>
</dbReference>
<dbReference type="InterPro" id="IPR001650">
    <property type="entry name" value="Helicase_C-like"/>
</dbReference>
<name>A0A8J5CVJ3_ZINOF</name>
<dbReference type="AlphaFoldDB" id="A0A8J5CVJ3"/>
<comment type="catalytic activity">
    <reaction evidence="7">
        <text>ATP + H2O = ADP + phosphate + H(+)</text>
        <dbReference type="Rhea" id="RHEA:13065"/>
        <dbReference type="ChEBI" id="CHEBI:15377"/>
        <dbReference type="ChEBI" id="CHEBI:15378"/>
        <dbReference type="ChEBI" id="CHEBI:30616"/>
        <dbReference type="ChEBI" id="CHEBI:43474"/>
        <dbReference type="ChEBI" id="CHEBI:456216"/>
        <dbReference type="EC" id="3.6.4.13"/>
    </reaction>
</comment>
<dbReference type="GO" id="GO:0005829">
    <property type="term" value="C:cytosol"/>
    <property type="evidence" value="ECO:0007669"/>
    <property type="project" value="TreeGrafter"/>
</dbReference>
<dbReference type="EC" id="3.6.4.13" evidence="1"/>
<proteinExistence type="predicted"/>
<keyword evidence="2" id="KW-0547">Nucleotide-binding</keyword>
<keyword evidence="5" id="KW-0067">ATP-binding</keyword>
<evidence type="ECO:0000256" key="6">
    <source>
        <dbReference type="ARBA" id="ARBA00022884"/>
    </source>
</evidence>
<evidence type="ECO:0000256" key="8">
    <source>
        <dbReference type="SAM" id="MobiDB-lite"/>
    </source>
</evidence>